<evidence type="ECO:0000256" key="2">
    <source>
        <dbReference type="ARBA" id="ARBA00022723"/>
    </source>
</evidence>
<protein>
    <recommendedName>
        <fullName evidence="6">Parvalbumin</fullName>
    </recommendedName>
</protein>
<comment type="function">
    <text evidence="6">In muscle, parvalbumin is thought to be involved in relaxation after contraction. It binds two calcium ions.</text>
</comment>
<organism evidence="8 9">
    <name type="scientific">Mugilogobius chulae</name>
    <name type="common">yellowstripe goby</name>
    <dbReference type="NCBI Taxonomy" id="88201"/>
    <lineage>
        <taxon>Eukaryota</taxon>
        <taxon>Metazoa</taxon>
        <taxon>Chordata</taxon>
        <taxon>Craniata</taxon>
        <taxon>Vertebrata</taxon>
        <taxon>Euteleostomi</taxon>
        <taxon>Actinopterygii</taxon>
        <taxon>Neopterygii</taxon>
        <taxon>Teleostei</taxon>
        <taxon>Neoteleostei</taxon>
        <taxon>Acanthomorphata</taxon>
        <taxon>Gobiaria</taxon>
        <taxon>Gobiiformes</taxon>
        <taxon>Gobioidei</taxon>
        <taxon>Gobiidae</taxon>
        <taxon>Gobionellinae</taxon>
        <taxon>Mugilogobius</taxon>
    </lineage>
</organism>
<dbReference type="Proteomes" id="UP001460270">
    <property type="component" value="Unassembled WGS sequence"/>
</dbReference>
<dbReference type="PROSITE" id="PS00018">
    <property type="entry name" value="EF_HAND_1"/>
    <property type="match status" value="1"/>
</dbReference>
<dbReference type="GO" id="GO:0005509">
    <property type="term" value="F:calcium ion binding"/>
    <property type="evidence" value="ECO:0007669"/>
    <property type="project" value="UniProtKB-UniRule"/>
</dbReference>
<accession>A0AAW0P6K0</accession>
<evidence type="ECO:0000256" key="4">
    <source>
        <dbReference type="ARBA" id="ARBA00022837"/>
    </source>
</evidence>
<comment type="similarity">
    <text evidence="1 6">Belongs to the parvalbumin family.</text>
</comment>
<dbReference type="PANTHER" id="PTHR11653">
    <property type="entry name" value="PARVALBUMIN ALPHA"/>
    <property type="match status" value="1"/>
</dbReference>
<feature type="binding site" evidence="5">
    <location>
        <position position="72"/>
    </location>
    <ligand>
        <name>Ca(2+)</name>
        <dbReference type="ChEBI" id="CHEBI:29108"/>
        <label>1</label>
    </ligand>
</feature>
<dbReference type="EMBL" id="JBBPFD010000007">
    <property type="protein sequence ID" value="KAK7918725.1"/>
    <property type="molecule type" value="Genomic_DNA"/>
</dbReference>
<feature type="binding site" evidence="5">
    <location>
        <position position="79"/>
    </location>
    <ligand>
        <name>Ca(2+)</name>
        <dbReference type="ChEBI" id="CHEBI:29108"/>
        <label>1</label>
    </ligand>
</feature>
<dbReference type="Gene3D" id="1.10.238.10">
    <property type="entry name" value="EF-hand"/>
    <property type="match status" value="1"/>
</dbReference>
<dbReference type="SUPFAM" id="SSF47473">
    <property type="entry name" value="EF-hand"/>
    <property type="match status" value="1"/>
</dbReference>
<keyword evidence="3" id="KW-0677">Repeat</keyword>
<feature type="binding site" evidence="5">
    <location>
        <position position="112"/>
    </location>
    <ligand>
        <name>Ca(2+)</name>
        <dbReference type="ChEBI" id="CHEBI:29108"/>
        <label>1</label>
    </ligand>
</feature>
<comment type="caution">
    <text evidence="8">The sequence shown here is derived from an EMBL/GenBank/DDBJ whole genome shotgun (WGS) entry which is preliminary data.</text>
</comment>
<dbReference type="InterPro" id="IPR008080">
    <property type="entry name" value="Parvalbumin"/>
</dbReference>
<feature type="binding site" evidence="5">
    <location>
        <position position="68"/>
    </location>
    <ligand>
        <name>Ca(2+)</name>
        <dbReference type="ChEBI" id="CHEBI:29108"/>
        <label>1</label>
    </ligand>
</feature>
<evidence type="ECO:0000313" key="9">
    <source>
        <dbReference type="Proteomes" id="UP001460270"/>
    </source>
</evidence>
<evidence type="ECO:0000256" key="6">
    <source>
        <dbReference type="RuleBase" id="RU368048"/>
    </source>
</evidence>
<keyword evidence="2 5" id="KW-0479">Metal-binding</keyword>
<evidence type="ECO:0000256" key="1">
    <source>
        <dbReference type="ARBA" id="ARBA00009753"/>
    </source>
</evidence>
<dbReference type="InterPro" id="IPR002048">
    <property type="entry name" value="EF_hand_dom"/>
</dbReference>
<sequence>MEDDFRPQMQRVAVAMGASLSDQEVSRIPPEFRRQDNFHYRSFLEFMRQFRTEEEKEEAIKKAFNQLDRDQSGFIEWNELKYILSLVPGSAAVPLSDEEVESVLRAADTDSDGRSTTKNSRSW</sequence>
<dbReference type="PANTHER" id="PTHR11653:SF2">
    <property type="entry name" value="PARVALBUMIN ALPHA"/>
    <property type="match status" value="1"/>
</dbReference>
<keyword evidence="9" id="KW-1185">Reference proteome</keyword>
<dbReference type="Pfam" id="PF13499">
    <property type="entry name" value="EF-hand_7"/>
    <property type="match status" value="1"/>
</dbReference>
<feature type="binding site" evidence="5">
    <location>
        <position position="108"/>
    </location>
    <ligand>
        <name>Ca(2+)</name>
        <dbReference type="ChEBI" id="CHEBI:29108"/>
        <label>1</label>
    </ligand>
</feature>
<feature type="binding site" evidence="5">
    <location>
        <position position="74"/>
    </location>
    <ligand>
        <name>Ca(2+)</name>
        <dbReference type="ChEBI" id="CHEBI:29108"/>
        <label>1</label>
    </ligand>
</feature>
<dbReference type="AlphaFoldDB" id="A0AAW0P6K0"/>
<dbReference type="InterPro" id="IPR018247">
    <property type="entry name" value="EF_Hand_1_Ca_BS"/>
</dbReference>
<feature type="binding site" evidence="5">
    <location>
        <position position="70"/>
    </location>
    <ligand>
        <name>Ca(2+)</name>
        <dbReference type="ChEBI" id="CHEBI:29108"/>
        <label>1</label>
    </ligand>
</feature>
<gene>
    <name evidence="8" type="ORF">WMY93_010009</name>
</gene>
<feature type="domain" description="EF-hand" evidence="7">
    <location>
        <begin position="55"/>
        <end position="90"/>
    </location>
</feature>
<reference evidence="9" key="1">
    <citation type="submission" date="2024-04" db="EMBL/GenBank/DDBJ databases">
        <title>Salinicola lusitanus LLJ914,a marine bacterium isolated from the Okinawa Trough.</title>
        <authorList>
            <person name="Li J."/>
        </authorList>
    </citation>
    <scope>NUCLEOTIDE SEQUENCE [LARGE SCALE GENOMIC DNA]</scope>
</reference>
<name>A0AAW0P6K0_9GOBI</name>
<proteinExistence type="inferred from homology"/>
<evidence type="ECO:0000313" key="8">
    <source>
        <dbReference type="EMBL" id="KAK7918725.1"/>
    </source>
</evidence>
<dbReference type="GO" id="GO:0005737">
    <property type="term" value="C:cytoplasm"/>
    <property type="evidence" value="ECO:0007669"/>
    <property type="project" value="TreeGrafter"/>
</dbReference>
<dbReference type="PRINTS" id="PR01697">
    <property type="entry name" value="PARVALBUMIN"/>
</dbReference>
<evidence type="ECO:0000259" key="7">
    <source>
        <dbReference type="PROSITE" id="PS50222"/>
    </source>
</evidence>
<dbReference type="InterPro" id="IPR011992">
    <property type="entry name" value="EF-hand-dom_pair"/>
</dbReference>
<evidence type="ECO:0000256" key="5">
    <source>
        <dbReference type="PIRSR" id="PIRSR608080-1"/>
    </source>
</evidence>
<dbReference type="PROSITE" id="PS50222">
    <property type="entry name" value="EF_HAND_2"/>
    <property type="match status" value="1"/>
</dbReference>
<keyword evidence="4 5" id="KW-0106">Calcium</keyword>
<feature type="binding site" evidence="5">
    <location>
        <position position="110"/>
    </location>
    <ligand>
        <name>Ca(2+)</name>
        <dbReference type="ChEBI" id="CHEBI:29108"/>
        <label>1</label>
    </ligand>
</feature>
<evidence type="ECO:0000256" key="3">
    <source>
        <dbReference type="ARBA" id="ARBA00022737"/>
    </source>
</evidence>